<gene>
    <name evidence="1" type="ORF">LSH36_300g00010</name>
</gene>
<dbReference type="Proteomes" id="UP001208570">
    <property type="component" value="Unassembled WGS sequence"/>
</dbReference>
<comment type="caution">
    <text evidence="1">The sequence shown here is derived from an EMBL/GenBank/DDBJ whole genome shotgun (WGS) entry which is preliminary data.</text>
</comment>
<dbReference type="AlphaFoldDB" id="A0AAD9N152"/>
<sequence length="137" mass="15300">MRGGREKWIPGTVTKILGPLTYRVRLPGNYRRVIHVEHMIPRDNMLSGSPIPLPDAFSSGELLPAKAAPVLNKPSVPVEPTIPGAVVQTPVRRIQPQVWLSRGIRYQSLVVKRGAQAVCLMSFPAFFEPRQSKTRHM</sequence>
<evidence type="ECO:0000313" key="2">
    <source>
        <dbReference type="Proteomes" id="UP001208570"/>
    </source>
</evidence>
<keyword evidence="2" id="KW-1185">Reference proteome</keyword>
<evidence type="ECO:0000313" key="1">
    <source>
        <dbReference type="EMBL" id="KAK2153322.1"/>
    </source>
</evidence>
<protein>
    <submittedName>
        <fullName evidence="1">Uncharacterized protein</fullName>
    </submittedName>
</protein>
<name>A0AAD9N152_9ANNE</name>
<organism evidence="1 2">
    <name type="scientific">Paralvinella palmiformis</name>
    <dbReference type="NCBI Taxonomy" id="53620"/>
    <lineage>
        <taxon>Eukaryota</taxon>
        <taxon>Metazoa</taxon>
        <taxon>Spiralia</taxon>
        <taxon>Lophotrochozoa</taxon>
        <taxon>Annelida</taxon>
        <taxon>Polychaeta</taxon>
        <taxon>Sedentaria</taxon>
        <taxon>Canalipalpata</taxon>
        <taxon>Terebellida</taxon>
        <taxon>Terebelliformia</taxon>
        <taxon>Alvinellidae</taxon>
        <taxon>Paralvinella</taxon>
    </lineage>
</organism>
<reference evidence="1" key="1">
    <citation type="journal article" date="2023" name="Mol. Biol. Evol.">
        <title>Third-Generation Sequencing Reveals the Adaptive Role of the Epigenome in Three Deep-Sea Polychaetes.</title>
        <authorList>
            <person name="Perez M."/>
            <person name="Aroh O."/>
            <person name="Sun Y."/>
            <person name="Lan Y."/>
            <person name="Juniper S.K."/>
            <person name="Young C.R."/>
            <person name="Angers B."/>
            <person name="Qian P.Y."/>
        </authorList>
    </citation>
    <scope>NUCLEOTIDE SEQUENCE</scope>
    <source>
        <strain evidence="1">P08H-3</strain>
    </source>
</reference>
<dbReference type="EMBL" id="JAODUP010000300">
    <property type="protein sequence ID" value="KAK2153322.1"/>
    <property type="molecule type" value="Genomic_DNA"/>
</dbReference>
<accession>A0AAD9N152</accession>
<proteinExistence type="predicted"/>